<organism evidence="1 2">
    <name type="scientific">Aerosakkonema funiforme FACHB-1375</name>
    <dbReference type="NCBI Taxonomy" id="2949571"/>
    <lineage>
        <taxon>Bacteria</taxon>
        <taxon>Bacillati</taxon>
        <taxon>Cyanobacteriota</taxon>
        <taxon>Cyanophyceae</taxon>
        <taxon>Oscillatoriophycideae</taxon>
        <taxon>Aerosakkonematales</taxon>
        <taxon>Aerosakkonemataceae</taxon>
        <taxon>Aerosakkonema</taxon>
    </lineage>
</organism>
<dbReference type="RefSeq" id="WP_190475171.1">
    <property type="nucleotide sequence ID" value="NZ_JACJPW010000169.1"/>
</dbReference>
<name>A0A926ZKW3_9CYAN</name>
<keyword evidence="2" id="KW-1185">Reference proteome</keyword>
<reference evidence="1" key="1">
    <citation type="journal article" date="2015" name="ISME J.">
        <title>Draft Genome Sequence of Streptomyces incarnatus NRRL8089, which Produces the Nucleoside Antibiotic Sinefungin.</title>
        <authorList>
            <person name="Oshima K."/>
            <person name="Hattori M."/>
            <person name="Shimizu H."/>
            <person name="Fukuda K."/>
            <person name="Nemoto M."/>
            <person name="Inagaki K."/>
            <person name="Tamura T."/>
        </authorList>
    </citation>
    <scope>NUCLEOTIDE SEQUENCE</scope>
    <source>
        <strain evidence="1">FACHB-1375</strain>
    </source>
</reference>
<protein>
    <submittedName>
        <fullName evidence="1">Uncharacterized protein</fullName>
    </submittedName>
</protein>
<reference evidence="1" key="2">
    <citation type="submission" date="2020-08" db="EMBL/GenBank/DDBJ databases">
        <authorList>
            <person name="Chen M."/>
            <person name="Teng W."/>
            <person name="Zhao L."/>
            <person name="Hu C."/>
            <person name="Zhou Y."/>
            <person name="Han B."/>
            <person name="Song L."/>
            <person name="Shu W."/>
        </authorList>
    </citation>
    <scope>NUCLEOTIDE SEQUENCE</scope>
    <source>
        <strain evidence="1">FACHB-1375</strain>
    </source>
</reference>
<dbReference type="AlphaFoldDB" id="A0A926ZKW3"/>
<dbReference type="Proteomes" id="UP000641646">
    <property type="component" value="Unassembled WGS sequence"/>
</dbReference>
<accession>A0A926ZKW3</accession>
<proteinExistence type="predicted"/>
<sequence length="100" mass="11363">MYVRWQQKGKKKVLYAYVCSGERIDGQVKSRTLAYLGSIAPDAIERASARAEFWYQVTSNLEKLSQSSQLTEEELTKLTIAIAQKVEPVEVIALRALNRE</sequence>
<comment type="caution">
    <text evidence="1">The sequence shown here is derived from an EMBL/GenBank/DDBJ whole genome shotgun (WGS) entry which is preliminary data.</text>
</comment>
<evidence type="ECO:0000313" key="2">
    <source>
        <dbReference type="Proteomes" id="UP000641646"/>
    </source>
</evidence>
<evidence type="ECO:0000313" key="1">
    <source>
        <dbReference type="EMBL" id="MBD2186144.1"/>
    </source>
</evidence>
<dbReference type="EMBL" id="JACJPW010000169">
    <property type="protein sequence ID" value="MBD2186144.1"/>
    <property type="molecule type" value="Genomic_DNA"/>
</dbReference>
<gene>
    <name evidence="1" type="ORF">H6G03_34655</name>
</gene>